<accession>A0ABQ7K1Y8</accession>
<dbReference type="Proteomes" id="UP001194696">
    <property type="component" value="Unassembled WGS sequence"/>
</dbReference>
<dbReference type="Gene3D" id="2.80.10.50">
    <property type="match status" value="1"/>
</dbReference>
<sequence length="231" mass="25756">MHSPSIPPDPADLISFSNDHLQEVMNNTNVVLEDIPTHRAILISSLKMKCPITLSILSTISVLATHSCVTAIHLFEGVYAIRSQQGFYLVDSKSTLGELANLSRESGASSSPAAQWTVVRSKASNPNLFSIQNRQSNLYLSLDHSSDNIRNPYTNDEPIRMQKEYQDWYLDTTMTPGYYDIESPVMGHQEKSYAIKSPEGDVEQGNERGLSLKAVDELSPTHRGWLFEAVQ</sequence>
<reference evidence="1 2" key="1">
    <citation type="journal article" date="2020" name="Fungal Divers.">
        <title>Resolving the Mortierellaceae phylogeny through synthesis of multi-gene phylogenetics and phylogenomics.</title>
        <authorList>
            <person name="Vandepol N."/>
            <person name="Liber J."/>
            <person name="Desiro A."/>
            <person name="Na H."/>
            <person name="Kennedy M."/>
            <person name="Barry K."/>
            <person name="Grigoriev I.V."/>
            <person name="Miller A.N."/>
            <person name="O'Donnell K."/>
            <person name="Stajich J.E."/>
            <person name="Bonito G."/>
        </authorList>
    </citation>
    <scope>NUCLEOTIDE SEQUENCE [LARGE SCALE GENOMIC DNA]</scope>
    <source>
        <strain evidence="1 2">AD045</strain>
    </source>
</reference>
<organism evidence="1 2">
    <name type="scientific">Linnemannia gamsii</name>
    <dbReference type="NCBI Taxonomy" id="64522"/>
    <lineage>
        <taxon>Eukaryota</taxon>
        <taxon>Fungi</taxon>
        <taxon>Fungi incertae sedis</taxon>
        <taxon>Mucoromycota</taxon>
        <taxon>Mortierellomycotina</taxon>
        <taxon>Mortierellomycetes</taxon>
        <taxon>Mortierellales</taxon>
        <taxon>Mortierellaceae</taxon>
        <taxon>Linnemannia</taxon>
    </lineage>
</organism>
<evidence type="ECO:0008006" key="3">
    <source>
        <dbReference type="Google" id="ProtNLM"/>
    </source>
</evidence>
<dbReference type="EMBL" id="JAAAIM010000325">
    <property type="protein sequence ID" value="KAG0289844.1"/>
    <property type="molecule type" value="Genomic_DNA"/>
</dbReference>
<gene>
    <name evidence="1" type="ORF">BGZ96_006680</name>
</gene>
<protein>
    <recommendedName>
        <fullName evidence="3">Ricin B lectin domain-containing protein</fullName>
    </recommendedName>
</protein>
<evidence type="ECO:0000313" key="2">
    <source>
        <dbReference type="Proteomes" id="UP001194696"/>
    </source>
</evidence>
<keyword evidence="2" id="KW-1185">Reference proteome</keyword>
<evidence type="ECO:0000313" key="1">
    <source>
        <dbReference type="EMBL" id="KAG0289844.1"/>
    </source>
</evidence>
<comment type="caution">
    <text evidence="1">The sequence shown here is derived from an EMBL/GenBank/DDBJ whole genome shotgun (WGS) entry which is preliminary data.</text>
</comment>
<name>A0ABQ7K1Y8_9FUNG</name>
<proteinExistence type="predicted"/>